<dbReference type="PANTHER" id="PTHR34847:SF1">
    <property type="entry name" value="NODULATION PROTEIN U"/>
    <property type="match status" value="1"/>
</dbReference>
<dbReference type="InterPro" id="IPR038152">
    <property type="entry name" value="Carbam_trans_C_sf"/>
</dbReference>
<dbReference type="Pfam" id="PF02543">
    <property type="entry name" value="Carbam_trans_N"/>
    <property type="match status" value="2"/>
</dbReference>
<dbReference type="InterPro" id="IPR051338">
    <property type="entry name" value="NodU/CmcH_Carbamoyltrnsfr"/>
</dbReference>
<dbReference type="Gene3D" id="3.30.420.40">
    <property type="match status" value="1"/>
</dbReference>
<dbReference type="PANTHER" id="PTHR34847">
    <property type="entry name" value="NODULATION PROTEIN U"/>
    <property type="match status" value="1"/>
</dbReference>
<evidence type="ECO:0000256" key="1">
    <source>
        <dbReference type="ARBA" id="ARBA00006129"/>
    </source>
</evidence>
<feature type="domain" description="Carbamoyltransferase" evidence="2">
    <location>
        <begin position="3"/>
        <end position="75"/>
    </location>
</feature>
<dbReference type="InterPro" id="IPR031730">
    <property type="entry name" value="Carbam_trans_C"/>
</dbReference>
<feature type="domain" description="Carbamoyltransferase" evidence="2">
    <location>
        <begin position="124"/>
        <end position="359"/>
    </location>
</feature>
<evidence type="ECO:0000259" key="2">
    <source>
        <dbReference type="Pfam" id="PF02543"/>
    </source>
</evidence>
<proteinExistence type="inferred from homology"/>
<dbReference type="EC" id="2.1.3.-" evidence="4"/>
<gene>
    <name evidence="4" type="ORF">BC739_000145</name>
</gene>
<dbReference type="RefSeq" id="WP_182835951.1">
    <property type="nucleotide sequence ID" value="NZ_BAAABQ010000010.1"/>
</dbReference>
<keyword evidence="5" id="KW-1185">Reference proteome</keyword>
<keyword evidence="4" id="KW-0808">Transferase</keyword>
<sequence>MLICGVKVSHDGGVAVIRDNRLLFSTEVEKLDNGERYSSLGDLRRVARILRAEGIDPAEVDRYVVDGWFTEGQEQAPVSVIASTDGGVPLEVTVAPYQDRGTQDPIHRYTFDGYDFAPGRGGYASYHHVSNHLLGAYCSSPFAARGEDALVLVWDGSMVPRLYHVRADTRAVTPIASLLSVTGNSFADFSSRFEPFNRSTEGFTPDEVMRHHLSIAGKAMAYAALGRVEPEAFGVFDEIIASFPTVSTDNAKLVGEKVAVNREQLLPGLSNADLIASFQAYLGEVLLRGLTAQVRRRPWGQRLSALRGGGPVQRPNLVLGGGCGLNIKWNNLLRGSGLFNDVWVPPFPNDSGAAIGTACCEMFREGGHLALEWDVYSGPRLVPGPVPAGWQVRPCDERQLAELLHTEGEPVVVLDGRAEIGPRALGNRSILAPATDPAMKERLNRIKDRAHYRPVAPICLTSRAAEVFNPGGADPYMLFEHHMRPGWAERVPAVVHLDGTARLQTIDATANSATGRILTAYEQVSGIPVLCNTSANLNGSGFFPDVASAAKWGGTRYIWSEQRLYTNPAFPGQDS</sequence>
<evidence type="ECO:0000313" key="5">
    <source>
        <dbReference type="Proteomes" id="UP000517916"/>
    </source>
</evidence>
<dbReference type="InterPro" id="IPR003696">
    <property type="entry name" value="Carbtransf_dom"/>
</dbReference>
<feature type="domain" description="Carbamoyltransferase C-terminal" evidence="3">
    <location>
        <begin position="407"/>
        <end position="549"/>
    </location>
</feature>
<accession>A0ABR6B7U1</accession>
<dbReference type="Proteomes" id="UP000517916">
    <property type="component" value="Unassembled WGS sequence"/>
</dbReference>
<comment type="caution">
    <text evidence="4">The sequence shown here is derived from an EMBL/GenBank/DDBJ whole genome shotgun (WGS) entry which is preliminary data.</text>
</comment>
<dbReference type="Gene3D" id="3.90.870.20">
    <property type="entry name" value="Carbamoyltransferase, C-terminal domain"/>
    <property type="match status" value="1"/>
</dbReference>
<evidence type="ECO:0000259" key="3">
    <source>
        <dbReference type="Pfam" id="PF16861"/>
    </source>
</evidence>
<dbReference type="Pfam" id="PF16861">
    <property type="entry name" value="Carbam_trans_C"/>
    <property type="match status" value="1"/>
</dbReference>
<name>A0ABR6B7U1_9PSEU</name>
<organism evidence="4 5">
    <name type="scientific">Kutzneria viridogrisea</name>
    <dbReference type="NCBI Taxonomy" id="47990"/>
    <lineage>
        <taxon>Bacteria</taxon>
        <taxon>Bacillati</taxon>
        <taxon>Actinomycetota</taxon>
        <taxon>Actinomycetes</taxon>
        <taxon>Pseudonocardiales</taxon>
        <taxon>Pseudonocardiaceae</taxon>
        <taxon>Kutzneria</taxon>
    </lineage>
</organism>
<comment type="similarity">
    <text evidence="1">Belongs to the NodU/CmcH family.</text>
</comment>
<evidence type="ECO:0000313" key="4">
    <source>
        <dbReference type="EMBL" id="MBA8922948.1"/>
    </source>
</evidence>
<reference evidence="4 5" key="1">
    <citation type="submission" date="2020-08" db="EMBL/GenBank/DDBJ databases">
        <title>Genomic Encyclopedia of Archaeal and Bacterial Type Strains, Phase II (KMG-II): from individual species to whole genera.</title>
        <authorList>
            <person name="Goeker M."/>
        </authorList>
    </citation>
    <scope>NUCLEOTIDE SEQUENCE [LARGE SCALE GENOMIC DNA]</scope>
    <source>
        <strain evidence="4 5">DSM 43850</strain>
    </source>
</reference>
<dbReference type="GO" id="GO:0016740">
    <property type="term" value="F:transferase activity"/>
    <property type="evidence" value="ECO:0007669"/>
    <property type="project" value="UniProtKB-KW"/>
</dbReference>
<dbReference type="EMBL" id="JACJID010000001">
    <property type="protein sequence ID" value="MBA8922948.1"/>
    <property type="molecule type" value="Genomic_DNA"/>
</dbReference>
<protein>
    <submittedName>
        <fullName evidence="4">Carbamoyltransferase</fullName>
        <ecNumber evidence="4">2.1.3.-</ecNumber>
    </submittedName>
</protein>